<accession>K0R1S1</accession>
<evidence type="ECO:0000313" key="1">
    <source>
        <dbReference type="EMBL" id="EJK44914.1"/>
    </source>
</evidence>
<gene>
    <name evidence="1" type="ORF">THAOC_36509</name>
</gene>
<comment type="caution">
    <text evidence="1">The sequence shown here is derived from an EMBL/GenBank/DDBJ whole genome shotgun (WGS) entry which is preliminary data.</text>
</comment>
<organism evidence="1 2">
    <name type="scientific">Thalassiosira oceanica</name>
    <name type="common">Marine diatom</name>
    <dbReference type="NCBI Taxonomy" id="159749"/>
    <lineage>
        <taxon>Eukaryota</taxon>
        <taxon>Sar</taxon>
        <taxon>Stramenopiles</taxon>
        <taxon>Ochrophyta</taxon>
        <taxon>Bacillariophyta</taxon>
        <taxon>Coscinodiscophyceae</taxon>
        <taxon>Thalassiosirophycidae</taxon>
        <taxon>Thalassiosirales</taxon>
        <taxon>Thalassiosiraceae</taxon>
        <taxon>Thalassiosira</taxon>
    </lineage>
</organism>
<proteinExistence type="predicted"/>
<reference evidence="1 2" key="1">
    <citation type="journal article" date="2012" name="Genome Biol.">
        <title>Genome and low-iron response of an oceanic diatom adapted to chronic iron limitation.</title>
        <authorList>
            <person name="Lommer M."/>
            <person name="Specht M."/>
            <person name="Roy A.S."/>
            <person name="Kraemer L."/>
            <person name="Andreson R."/>
            <person name="Gutowska M.A."/>
            <person name="Wolf J."/>
            <person name="Bergner S.V."/>
            <person name="Schilhabel M.B."/>
            <person name="Klostermeier U.C."/>
            <person name="Beiko R.G."/>
            <person name="Rosenstiel P."/>
            <person name="Hippler M."/>
            <person name="Laroche J."/>
        </authorList>
    </citation>
    <scope>NUCLEOTIDE SEQUENCE [LARGE SCALE GENOMIC DNA]</scope>
    <source>
        <strain evidence="1 2">CCMP1005</strain>
    </source>
</reference>
<dbReference type="EMBL" id="AGNL01049054">
    <property type="protein sequence ID" value="EJK44914.1"/>
    <property type="molecule type" value="Genomic_DNA"/>
</dbReference>
<dbReference type="AlphaFoldDB" id="K0R1S1"/>
<feature type="non-terminal residue" evidence="1">
    <location>
        <position position="131"/>
    </location>
</feature>
<dbReference type="Proteomes" id="UP000266841">
    <property type="component" value="Unassembled WGS sequence"/>
</dbReference>
<evidence type="ECO:0000313" key="2">
    <source>
        <dbReference type="Proteomes" id="UP000266841"/>
    </source>
</evidence>
<name>K0R1S1_THAOC</name>
<keyword evidence="2" id="KW-1185">Reference proteome</keyword>
<sequence length="131" mass="14965">MGQPIYQEAIEKSMRRSSIPTSIPFFELDDFDCDEVSVVTTETFGAGTTIWTEHLHCNKTKLRKLFPYPLLYSILVAEIVEATKKEFITRLKALTAARASGGKRVTKDECEELLYKIHAEQREKFDSTSVE</sequence>
<protein>
    <submittedName>
        <fullName evidence="1">Uncharacterized protein</fullName>
    </submittedName>
</protein>